<protein>
    <submittedName>
        <fullName evidence="1">Uncharacterized protein</fullName>
    </submittedName>
</protein>
<keyword evidence="2" id="KW-1185">Reference proteome</keyword>
<dbReference type="AlphaFoldDB" id="A0A9W8ZC06"/>
<proteinExistence type="predicted"/>
<organism evidence="1 2">
    <name type="scientific">Didymella pomorum</name>
    <dbReference type="NCBI Taxonomy" id="749634"/>
    <lineage>
        <taxon>Eukaryota</taxon>
        <taxon>Fungi</taxon>
        <taxon>Dikarya</taxon>
        <taxon>Ascomycota</taxon>
        <taxon>Pezizomycotina</taxon>
        <taxon>Dothideomycetes</taxon>
        <taxon>Pleosporomycetidae</taxon>
        <taxon>Pleosporales</taxon>
        <taxon>Pleosporineae</taxon>
        <taxon>Didymellaceae</taxon>
        <taxon>Didymella</taxon>
    </lineage>
</organism>
<evidence type="ECO:0000313" key="2">
    <source>
        <dbReference type="Proteomes" id="UP001140510"/>
    </source>
</evidence>
<sequence>MWQAITPQSVTARDLEPVRPVTVAALQPLVKQLFNDRKTFLETDHARITQRKDTVATWSVQVNQTAELRQSTMAEQ</sequence>
<gene>
    <name evidence="1" type="ORF">N0V91_006904</name>
</gene>
<name>A0A9W8ZC06_9PLEO</name>
<comment type="caution">
    <text evidence="1">The sequence shown here is derived from an EMBL/GenBank/DDBJ whole genome shotgun (WGS) entry which is preliminary data.</text>
</comment>
<evidence type="ECO:0000313" key="1">
    <source>
        <dbReference type="EMBL" id="KAJ4402832.1"/>
    </source>
</evidence>
<dbReference type="EMBL" id="JAPEVA010000057">
    <property type="protein sequence ID" value="KAJ4402832.1"/>
    <property type="molecule type" value="Genomic_DNA"/>
</dbReference>
<reference evidence="1" key="1">
    <citation type="submission" date="2022-10" db="EMBL/GenBank/DDBJ databases">
        <title>Tapping the CABI collections for fungal endophytes: first genome assemblies for Collariella, Neodidymelliopsis, Ascochyta clinopodiicola, Didymella pomorum, Didymosphaeria variabile, Neocosmospora piperis and Neocucurbitaria cava.</title>
        <authorList>
            <person name="Hill R."/>
        </authorList>
    </citation>
    <scope>NUCLEOTIDE SEQUENCE</scope>
    <source>
        <strain evidence="1">IMI 355091</strain>
    </source>
</reference>
<dbReference type="Proteomes" id="UP001140510">
    <property type="component" value="Unassembled WGS sequence"/>
</dbReference>
<accession>A0A9W8ZC06</accession>